<keyword evidence="1" id="KW-1133">Transmembrane helix</keyword>
<comment type="caution">
    <text evidence="2">The sequence shown here is derived from an EMBL/GenBank/DDBJ whole genome shotgun (WGS) entry which is preliminary data.</text>
</comment>
<evidence type="ECO:0000256" key="1">
    <source>
        <dbReference type="SAM" id="Phobius"/>
    </source>
</evidence>
<feature type="transmembrane region" description="Helical" evidence="1">
    <location>
        <begin position="135"/>
        <end position="158"/>
    </location>
</feature>
<dbReference type="Gene3D" id="1.10.510.10">
    <property type="entry name" value="Transferase(Phosphotransferase) domain 1"/>
    <property type="match status" value="1"/>
</dbReference>
<dbReference type="InterPro" id="IPR011009">
    <property type="entry name" value="Kinase-like_dom_sf"/>
</dbReference>
<gene>
    <name evidence="2" type="ORF">DYB31_009575</name>
</gene>
<proteinExistence type="predicted"/>
<dbReference type="VEuPathDB" id="FungiDB:H257_13497"/>
<dbReference type="AlphaFoldDB" id="A0A397F9V9"/>
<evidence type="ECO:0008006" key="4">
    <source>
        <dbReference type="Google" id="ProtNLM"/>
    </source>
</evidence>
<keyword evidence="1" id="KW-0812">Transmembrane</keyword>
<keyword evidence="1" id="KW-0472">Membrane</keyword>
<sequence>MTAVVNGLRPVIPINCPPGLEKLMKSCWDANPVGRPSFPEVSLTLQDPAILQCPPTSDMPLTVEERPMMPNRFRLNSRDHYVEPTNYGSSTGGVHVRVPVPWDTFYLTALVVVGAAAGYSIYILEVLVLHSSSALVIPIVFGGFIATFVLASATWNLFGCEVYTFTNTKTITYEWQALCVRKARTFDVNLMKPFQVVASSSSPQITRPTIGFLYDGQMVRLGFALKMNEATDFLQGISPFLPDSVQPFQIHPMMIQGQIQAMEALQARRTSLRSTKMDDSVDIYVPEAE</sequence>
<dbReference type="Proteomes" id="UP000266196">
    <property type="component" value="Unassembled WGS sequence"/>
</dbReference>
<feature type="transmembrane region" description="Helical" evidence="1">
    <location>
        <begin position="105"/>
        <end position="128"/>
    </location>
</feature>
<organism evidence="2 3">
    <name type="scientific">Aphanomyces astaci</name>
    <name type="common">Crayfish plague agent</name>
    <dbReference type="NCBI Taxonomy" id="112090"/>
    <lineage>
        <taxon>Eukaryota</taxon>
        <taxon>Sar</taxon>
        <taxon>Stramenopiles</taxon>
        <taxon>Oomycota</taxon>
        <taxon>Saprolegniomycetes</taxon>
        <taxon>Saprolegniales</taxon>
        <taxon>Verrucalvaceae</taxon>
        <taxon>Aphanomyces</taxon>
    </lineage>
</organism>
<dbReference type="SUPFAM" id="SSF56112">
    <property type="entry name" value="Protein kinase-like (PK-like)"/>
    <property type="match status" value="1"/>
</dbReference>
<evidence type="ECO:0000313" key="3">
    <source>
        <dbReference type="Proteomes" id="UP000266196"/>
    </source>
</evidence>
<name>A0A397F9V9_APHAT</name>
<evidence type="ECO:0000313" key="2">
    <source>
        <dbReference type="EMBL" id="RHZ22550.1"/>
    </source>
</evidence>
<accession>A0A397F9V9</accession>
<protein>
    <recommendedName>
        <fullName evidence="4">Serine-threonine/tyrosine-protein kinase catalytic domain-containing protein</fullName>
    </recommendedName>
</protein>
<reference evidence="2 3" key="1">
    <citation type="submission" date="2018-08" db="EMBL/GenBank/DDBJ databases">
        <title>Aphanomyces genome sequencing and annotation.</title>
        <authorList>
            <person name="Minardi D."/>
            <person name="Oidtmann B."/>
            <person name="Van Der Giezen M."/>
            <person name="Studholme D.J."/>
        </authorList>
    </citation>
    <scope>NUCLEOTIDE SEQUENCE [LARGE SCALE GENOMIC DNA]</scope>
    <source>
        <strain evidence="2 3">197901</strain>
    </source>
</reference>
<dbReference type="EMBL" id="QUTE01008804">
    <property type="protein sequence ID" value="RHZ22550.1"/>
    <property type="molecule type" value="Genomic_DNA"/>
</dbReference>